<evidence type="ECO:0000313" key="3">
    <source>
        <dbReference type="Proteomes" id="UP000821866"/>
    </source>
</evidence>
<dbReference type="EMBL" id="JABSTU010000002">
    <property type="protein sequence ID" value="KAH8037258.1"/>
    <property type="molecule type" value="Genomic_DNA"/>
</dbReference>
<reference evidence="2" key="1">
    <citation type="journal article" date="2020" name="Cell">
        <title>Large-Scale Comparative Analyses of Tick Genomes Elucidate Their Genetic Diversity and Vector Capacities.</title>
        <authorList>
            <consortium name="Tick Genome and Microbiome Consortium (TIGMIC)"/>
            <person name="Jia N."/>
            <person name="Wang J."/>
            <person name="Shi W."/>
            <person name="Du L."/>
            <person name="Sun Y."/>
            <person name="Zhan W."/>
            <person name="Jiang J.F."/>
            <person name="Wang Q."/>
            <person name="Zhang B."/>
            <person name="Ji P."/>
            <person name="Bell-Sakyi L."/>
            <person name="Cui X.M."/>
            <person name="Yuan T.T."/>
            <person name="Jiang B.G."/>
            <person name="Yang W.F."/>
            <person name="Lam T.T."/>
            <person name="Chang Q.C."/>
            <person name="Ding S.J."/>
            <person name="Wang X.J."/>
            <person name="Zhu J.G."/>
            <person name="Ruan X.D."/>
            <person name="Zhao L."/>
            <person name="Wei J.T."/>
            <person name="Ye R.Z."/>
            <person name="Que T.C."/>
            <person name="Du C.H."/>
            <person name="Zhou Y.H."/>
            <person name="Cheng J.X."/>
            <person name="Dai P.F."/>
            <person name="Guo W.B."/>
            <person name="Han X.H."/>
            <person name="Huang E.J."/>
            <person name="Li L.F."/>
            <person name="Wei W."/>
            <person name="Gao Y.C."/>
            <person name="Liu J.Z."/>
            <person name="Shao H.Z."/>
            <person name="Wang X."/>
            <person name="Wang C.C."/>
            <person name="Yang T.C."/>
            <person name="Huo Q.B."/>
            <person name="Li W."/>
            <person name="Chen H.Y."/>
            <person name="Chen S.E."/>
            <person name="Zhou L.G."/>
            <person name="Ni X.B."/>
            <person name="Tian J.H."/>
            <person name="Sheng Y."/>
            <person name="Liu T."/>
            <person name="Pan Y.S."/>
            <person name="Xia L.Y."/>
            <person name="Li J."/>
            <person name="Zhao F."/>
            <person name="Cao W.C."/>
        </authorList>
    </citation>
    <scope>NUCLEOTIDE SEQUENCE</scope>
    <source>
        <strain evidence="2">Rmic-2018</strain>
    </source>
</reference>
<dbReference type="AlphaFoldDB" id="A0A9J6ESG9"/>
<organism evidence="2 3">
    <name type="scientific">Rhipicephalus microplus</name>
    <name type="common">Cattle tick</name>
    <name type="synonym">Boophilus microplus</name>
    <dbReference type="NCBI Taxonomy" id="6941"/>
    <lineage>
        <taxon>Eukaryota</taxon>
        <taxon>Metazoa</taxon>
        <taxon>Ecdysozoa</taxon>
        <taxon>Arthropoda</taxon>
        <taxon>Chelicerata</taxon>
        <taxon>Arachnida</taxon>
        <taxon>Acari</taxon>
        <taxon>Parasitiformes</taxon>
        <taxon>Ixodida</taxon>
        <taxon>Ixodoidea</taxon>
        <taxon>Ixodidae</taxon>
        <taxon>Rhipicephalinae</taxon>
        <taxon>Rhipicephalus</taxon>
        <taxon>Boophilus</taxon>
    </lineage>
</organism>
<keyword evidence="1" id="KW-0677">Repeat</keyword>
<evidence type="ECO:0000313" key="2">
    <source>
        <dbReference type="EMBL" id="KAH8037258.1"/>
    </source>
</evidence>
<gene>
    <name evidence="2" type="ORF">HPB51_009701</name>
</gene>
<dbReference type="SUPFAM" id="SSF52047">
    <property type="entry name" value="RNI-like"/>
    <property type="match status" value="1"/>
</dbReference>
<protein>
    <submittedName>
        <fullName evidence="2">Uncharacterized protein</fullName>
    </submittedName>
</protein>
<dbReference type="Gene3D" id="3.80.10.10">
    <property type="entry name" value="Ribonuclease Inhibitor"/>
    <property type="match status" value="2"/>
</dbReference>
<reference evidence="2" key="2">
    <citation type="submission" date="2021-09" db="EMBL/GenBank/DDBJ databases">
        <authorList>
            <person name="Jia N."/>
            <person name="Wang J."/>
            <person name="Shi W."/>
            <person name="Du L."/>
            <person name="Sun Y."/>
            <person name="Zhan W."/>
            <person name="Jiang J."/>
            <person name="Wang Q."/>
            <person name="Zhang B."/>
            <person name="Ji P."/>
            <person name="Sakyi L.B."/>
            <person name="Cui X."/>
            <person name="Yuan T."/>
            <person name="Jiang B."/>
            <person name="Yang W."/>
            <person name="Lam T.T.-Y."/>
            <person name="Chang Q."/>
            <person name="Ding S."/>
            <person name="Wang X."/>
            <person name="Zhu J."/>
            <person name="Ruan X."/>
            <person name="Zhao L."/>
            <person name="Wei J."/>
            <person name="Que T."/>
            <person name="Du C."/>
            <person name="Cheng J."/>
            <person name="Dai P."/>
            <person name="Han X."/>
            <person name="Huang E."/>
            <person name="Gao Y."/>
            <person name="Liu J."/>
            <person name="Shao H."/>
            <person name="Ye R."/>
            <person name="Li L."/>
            <person name="Wei W."/>
            <person name="Wang X."/>
            <person name="Wang C."/>
            <person name="Huo Q."/>
            <person name="Li W."/>
            <person name="Guo W."/>
            <person name="Chen H."/>
            <person name="Chen S."/>
            <person name="Zhou L."/>
            <person name="Zhou L."/>
            <person name="Ni X."/>
            <person name="Tian J."/>
            <person name="Zhou Y."/>
            <person name="Sheng Y."/>
            <person name="Liu T."/>
            <person name="Pan Y."/>
            <person name="Xia L."/>
            <person name="Li J."/>
            <person name="Zhao F."/>
            <person name="Cao W."/>
        </authorList>
    </citation>
    <scope>NUCLEOTIDE SEQUENCE</scope>
    <source>
        <strain evidence="2">Rmic-2018</strain>
        <tissue evidence="2">Larvae</tissue>
    </source>
</reference>
<dbReference type="PANTHER" id="PTHR24111">
    <property type="entry name" value="LEUCINE-RICH REPEAT-CONTAINING PROTEIN 34"/>
    <property type="match status" value="1"/>
</dbReference>
<sequence length="717" mass="81518">MARSKTANSASSIAYKIPCTSSESQLCGIFRDIVQWNEILWQCGLGLREDSLGKLSLVIVRDICDDGFKRKVMRAVAKRLHHLLTRHHCVTSMEIRVWMFWRFDELVCDALCNSLGLRTLKLIVSWHYFTRPPAHSFGAALLHMNHLRELACEGKHMDRSFAQGLSEFLASTSSLRTLNLSKCSIKDSNDAVAILEGLGRNKSIATLSINTSLLYPEVRHFKWQRYALSATGYLFRNKRLRTLSVTSHMPHFRLVHSMIETLLTNRYLTELSLINIMLEPRDMELINQLIIENKTLTSLSLINCRFHEYAGHIHENAEAVTSRAHSFVLALTNNNTLQQLTLTPSWFNTNEYRSLVEAVASHASLKQVNLDVPKRKDAVEIYRVVRENGAQDRFYRGMQNVLPENADLISRKEAVAFLLENAVAFTEATGPSGVSVDSQVFFGYAQLLTTLTSQPSCSHVSSFWLLLTRELLNITVTSEIAQYLRDTTTLRDLKLGFDEVEVGDAVCEARWELLLALSVNRGVRRLGVYGFWNDEDDTRWLADTLLSSRTLCHVSFFPSCNDTIKQLVRRLSPNILSNYTLLSINAPSYYRQGRDRGHVSDVLGRNCALVTRASHFVTGAEHRYCMEAAEYVQFNPGLVEKVQELSLVSEKEAACLIKARLMKIAELDDFMRLAGVVKHRVTCHSRDGGEKQLVDIGRDCWLYIRQYLKLGDVRNEQ</sequence>
<dbReference type="PANTHER" id="PTHR24111:SF0">
    <property type="entry name" value="LEUCINE-RICH REPEAT-CONTAINING PROTEIN"/>
    <property type="match status" value="1"/>
</dbReference>
<evidence type="ECO:0000256" key="1">
    <source>
        <dbReference type="ARBA" id="ARBA00022737"/>
    </source>
</evidence>
<dbReference type="VEuPathDB" id="VectorBase:LOC119169691"/>
<proteinExistence type="predicted"/>
<accession>A0A9J6ESG9</accession>
<dbReference type="InterPro" id="IPR032675">
    <property type="entry name" value="LRR_dom_sf"/>
</dbReference>
<keyword evidence="3" id="KW-1185">Reference proteome</keyword>
<name>A0A9J6ESG9_RHIMP</name>
<comment type="caution">
    <text evidence="2">The sequence shown here is derived from an EMBL/GenBank/DDBJ whole genome shotgun (WGS) entry which is preliminary data.</text>
</comment>
<dbReference type="Proteomes" id="UP000821866">
    <property type="component" value="Chromosome 10"/>
</dbReference>
<dbReference type="InterPro" id="IPR052201">
    <property type="entry name" value="LRR-containing_regulator"/>
</dbReference>